<proteinExistence type="predicted"/>
<accession>A0AA40BX77</accession>
<dbReference type="EMBL" id="JAULSU010000005">
    <property type="protein sequence ID" value="KAK0616897.1"/>
    <property type="molecule type" value="Genomic_DNA"/>
</dbReference>
<keyword evidence="3" id="KW-1185">Reference proteome</keyword>
<evidence type="ECO:0000256" key="1">
    <source>
        <dbReference type="SAM" id="MobiDB-lite"/>
    </source>
</evidence>
<protein>
    <submittedName>
        <fullName evidence="2">Uncharacterized protein</fullName>
    </submittedName>
</protein>
<feature type="region of interest" description="Disordered" evidence="1">
    <location>
        <begin position="142"/>
        <end position="173"/>
    </location>
</feature>
<feature type="region of interest" description="Disordered" evidence="1">
    <location>
        <begin position="210"/>
        <end position="237"/>
    </location>
</feature>
<evidence type="ECO:0000313" key="2">
    <source>
        <dbReference type="EMBL" id="KAK0616897.1"/>
    </source>
</evidence>
<name>A0AA40BX77_9PEZI</name>
<organism evidence="2 3">
    <name type="scientific">Immersiella caudata</name>
    <dbReference type="NCBI Taxonomy" id="314043"/>
    <lineage>
        <taxon>Eukaryota</taxon>
        <taxon>Fungi</taxon>
        <taxon>Dikarya</taxon>
        <taxon>Ascomycota</taxon>
        <taxon>Pezizomycotina</taxon>
        <taxon>Sordariomycetes</taxon>
        <taxon>Sordariomycetidae</taxon>
        <taxon>Sordariales</taxon>
        <taxon>Lasiosphaeriaceae</taxon>
        <taxon>Immersiella</taxon>
    </lineage>
</organism>
<dbReference type="Proteomes" id="UP001175000">
    <property type="component" value="Unassembled WGS sequence"/>
</dbReference>
<comment type="caution">
    <text evidence="2">The sequence shown here is derived from an EMBL/GenBank/DDBJ whole genome shotgun (WGS) entry which is preliminary data.</text>
</comment>
<dbReference type="AlphaFoldDB" id="A0AA40BX77"/>
<sequence>MAAATTSDSGRIGAQPPFKKARLSFEEVLKQGLERQKNMIALVHEDRPTEGAIRKWRITTAMASKRCTPRPQNNLPIYFDPKGSQIGTFDGKVNYYGPLPGTKAHAADIACNRESVMAFAGTLLQVGEDLNSTRLTIQFEVDDNRPPWKPGNSGGNPPRRTASRNLNYGHPPAHSGVNAMPFVVSSLSHRSSVNHRLSLRRLAAQPSVGQVDVIMGGSKPPNDDSSMPVKEEPSPNF</sequence>
<gene>
    <name evidence="2" type="ORF">B0T14DRAFT_568465</name>
</gene>
<reference evidence="2" key="1">
    <citation type="submission" date="2023-06" db="EMBL/GenBank/DDBJ databases">
        <title>Genome-scale phylogeny and comparative genomics of the fungal order Sordariales.</title>
        <authorList>
            <consortium name="Lawrence Berkeley National Laboratory"/>
            <person name="Hensen N."/>
            <person name="Bonometti L."/>
            <person name="Westerberg I."/>
            <person name="Brannstrom I.O."/>
            <person name="Guillou S."/>
            <person name="Cros-Aarteil S."/>
            <person name="Calhoun S."/>
            <person name="Haridas S."/>
            <person name="Kuo A."/>
            <person name="Mondo S."/>
            <person name="Pangilinan J."/>
            <person name="Riley R."/>
            <person name="Labutti K."/>
            <person name="Andreopoulos B."/>
            <person name="Lipzen A."/>
            <person name="Chen C."/>
            <person name="Yanf M."/>
            <person name="Daum C."/>
            <person name="Ng V."/>
            <person name="Clum A."/>
            <person name="Steindorff A."/>
            <person name="Ohm R."/>
            <person name="Martin F."/>
            <person name="Silar P."/>
            <person name="Natvig D."/>
            <person name="Lalanne C."/>
            <person name="Gautier V."/>
            <person name="Ament-Velasquez S.L."/>
            <person name="Kruys A."/>
            <person name="Hutchinson M.I."/>
            <person name="Powell A.J."/>
            <person name="Barry K."/>
            <person name="Miller A.N."/>
            <person name="Grigoriev I.V."/>
            <person name="Debuchy R."/>
            <person name="Gladieux P."/>
            <person name="Thoren M.H."/>
            <person name="Johannesson H."/>
        </authorList>
    </citation>
    <scope>NUCLEOTIDE SEQUENCE</scope>
    <source>
        <strain evidence="2">CBS 606.72</strain>
    </source>
</reference>
<evidence type="ECO:0000313" key="3">
    <source>
        <dbReference type="Proteomes" id="UP001175000"/>
    </source>
</evidence>